<dbReference type="SUPFAM" id="SSF57903">
    <property type="entry name" value="FYVE/PHD zinc finger"/>
    <property type="match status" value="1"/>
</dbReference>
<keyword evidence="7" id="KW-1185">Reference proteome</keyword>
<dbReference type="PANTHER" id="PTHR13510:SF44">
    <property type="entry name" value="RABENOSYN-5"/>
    <property type="match status" value="1"/>
</dbReference>
<dbReference type="InterPro" id="IPR013083">
    <property type="entry name" value="Znf_RING/FYVE/PHD"/>
</dbReference>
<dbReference type="Proteomes" id="UP001632037">
    <property type="component" value="Unassembled WGS sequence"/>
</dbReference>
<keyword evidence="3" id="KW-0862">Zinc</keyword>
<dbReference type="GO" id="GO:0008270">
    <property type="term" value="F:zinc ion binding"/>
    <property type="evidence" value="ECO:0007669"/>
    <property type="project" value="UniProtKB-KW"/>
</dbReference>
<evidence type="ECO:0000313" key="6">
    <source>
        <dbReference type="EMBL" id="KAL3659935.1"/>
    </source>
</evidence>
<evidence type="ECO:0000313" key="7">
    <source>
        <dbReference type="Proteomes" id="UP001632037"/>
    </source>
</evidence>
<evidence type="ECO:0000256" key="4">
    <source>
        <dbReference type="PROSITE-ProRule" id="PRU00091"/>
    </source>
</evidence>
<dbReference type="PANTHER" id="PTHR13510">
    <property type="entry name" value="FYVE-FINGER-CONTAINING RAB5 EFFECTOR PROTEIN RABENOSYN-5-RELATED"/>
    <property type="match status" value="1"/>
</dbReference>
<sequence length="174" mass="19749">MSVCSLYRQKTNNTVDCYTRGFFDLSSGTHGHAILTLQTIATQWLSSSRNMECAQMKKLAWRLRKNNEDSDIIQLADRPKQKPTDSICRVCSKSFSFLPGRKKTCKSCDHAVCSRCCVKKLVCVMAPDQCSILEKKRTFCSRCIHEVVQSDAVAIAREELVTMRHDSDPVEYSL</sequence>
<feature type="domain" description="FYVE-type" evidence="5">
    <location>
        <begin position="82"/>
        <end position="148"/>
    </location>
</feature>
<reference evidence="6 7" key="1">
    <citation type="submission" date="2024-09" db="EMBL/GenBank/DDBJ databases">
        <title>Genome sequencing and assembly of Phytophthora oleae, isolate VK10A, causative agent of rot of olive drupes.</title>
        <authorList>
            <person name="Conti Taguali S."/>
            <person name="Riolo M."/>
            <person name="La Spada F."/>
            <person name="Cacciola S.O."/>
            <person name="Dionisio G."/>
        </authorList>
    </citation>
    <scope>NUCLEOTIDE SEQUENCE [LARGE SCALE GENOMIC DNA]</scope>
    <source>
        <strain evidence="6 7">VK10A</strain>
    </source>
</reference>
<dbReference type="AlphaFoldDB" id="A0ABD3F3F0"/>
<dbReference type="Gene3D" id="3.30.40.10">
    <property type="entry name" value="Zinc/RING finger domain, C3HC4 (zinc finger)"/>
    <property type="match status" value="1"/>
</dbReference>
<proteinExistence type="predicted"/>
<evidence type="ECO:0000259" key="5">
    <source>
        <dbReference type="PROSITE" id="PS50178"/>
    </source>
</evidence>
<accession>A0ABD3F3F0</accession>
<dbReference type="InterPro" id="IPR017455">
    <property type="entry name" value="Znf_FYVE-rel"/>
</dbReference>
<keyword evidence="1" id="KW-0479">Metal-binding</keyword>
<gene>
    <name evidence="6" type="ORF">V7S43_015236</name>
</gene>
<dbReference type="PROSITE" id="PS50178">
    <property type="entry name" value="ZF_FYVE"/>
    <property type="match status" value="1"/>
</dbReference>
<evidence type="ECO:0000256" key="1">
    <source>
        <dbReference type="ARBA" id="ARBA00022723"/>
    </source>
</evidence>
<evidence type="ECO:0000256" key="3">
    <source>
        <dbReference type="ARBA" id="ARBA00022833"/>
    </source>
</evidence>
<dbReference type="InterPro" id="IPR052727">
    <property type="entry name" value="Rab4/Rab5_effector"/>
</dbReference>
<protein>
    <recommendedName>
        <fullName evidence="5">FYVE-type domain-containing protein</fullName>
    </recommendedName>
</protein>
<evidence type="ECO:0000256" key="2">
    <source>
        <dbReference type="ARBA" id="ARBA00022771"/>
    </source>
</evidence>
<dbReference type="EMBL" id="JBIMZQ010000044">
    <property type="protein sequence ID" value="KAL3659935.1"/>
    <property type="molecule type" value="Genomic_DNA"/>
</dbReference>
<organism evidence="6 7">
    <name type="scientific">Phytophthora oleae</name>
    <dbReference type="NCBI Taxonomy" id="2107226"/>
    <lineage>
        <taxon>Eukaryota</taxon>
        <taxon>Sar</taxon>
        <taxon>Stramenopiles</taxon>
        <taxon>Oomycota</taxon>
        <taxon>Peronosporomycetes</taxon>
        <taxon>Peronosporales</taxon>
        <taxon>Peronosporaceae</taxon>
        <taxon>Phytophthora</taxon>
    </lineage>
</organism>
<name>A0ABD3F3F0_9STRA</name>
<dbReference type="InterPro" id="IPR011011">
    <property type="entry name" value="Znf_FYVE_PHD"/>
</dbReference>
<comment type="caution">
    <text evidence="6">The sequence shown here is derived from an EMBL/GenBank/DDBJ whole genome shotgun (WGS) entry which is preliminary data.</text>
</comment>
<keyword evidence="2 4" id="KW-0863">Zinc-finger</keyword>